<protein>
    <submittedName>
        <fullName evidence="1">Uncharacterized protein</fullName>
    </submittedName>
</protein>
<dbReference type="EMBL" id="CABVHJ010000028">
    <property type="protein sequence ID" value="VVN43960.1"/>
    <property type="molecule type" value="Genomic_DNA"/>
</dbReference>
<name>A0A5E6XRY3_PSEFL</name>
<dbReference type="Proteomes" id="UP000327167">
    <property type="component" value="Unassembled WGS sequence"/>
</dbReference>
<gene>
    <name evidence="1" type="ORF">PS655_05646</name>
</gene>
<dbReference type="AlphaFoldDB" id="A0A5E6XRY3"/>
<proteinExistence type="predicted"/>
<organism evidence="1 2">
    <name type="scientific">Pseudomonas fluorescens</name>
    <dbReference type="NCBI Taxonomy" id="294"/>
    <lineage>
        <taxon>Bacteria</taxon>
        <taxon>Pseudomonadati</taxon>
        <taxon>Pseudomonadota</taxon>
        <taxon>Gammaproteobacteria</taxon>
        <taxon>Pseudomonadales</taxon>
        <taxon>Pseudomonadaceae</taxon>
        <taxon>Pseudomonas</taxon>
    </lineage>
</organism>
<reference evidence="1 2" key="1">
    <citation type="submission" date="2019-09" db="EMBL/GenBank/DDBJ databases">
        <authorList>
            <person name="Chandra G."/>
            <person name="Truman W A."/>
        </authorList>
    </citation>
    <scope>NUCLEOTIDE SEQUENCE [LARGE SCALE GENOMIC DNA]</scope>
    <source>
        <strain evidence="1">PS655</strain>
    </source>
</reference>
<evidence type="ECO:0000313" key="2">
    <source>
        <dbReference type="Proteomes" id="UP000327167"/>
    </source>
</evidence>
<accession>A0A5E6XRY3</accession>
<evidence type="ECO:0000313" key="1">
    <source>
        <dbReference type="EMBL" id="VVN43960.1"/>
    </source>
</evidence>
<sequence>MKLKGGEYLEALRERGRAIGLELVDADWKTAAQHVTYRFKCIHTKAEVKPRNYNSVFLGYNGCDCDEHRRPRV</sequence>